<dbReference type="KEGG" id="erl:AOC36_07935"/>
<protein>
    <recommendedName>
        <fullName evidence="3">Transposase IS4-like domain-containing protein</fullName>
    </recommendedName>
</protein>
<evidence type="ECO:0000313" key="1">
    <source>
        <dbReference type="EMBL" id="AMC93916.1"/>
    </source>
</evidence>
<reference evidence="1 2" key="1">
    <citation type="submission" date="2015-10" db="EMBL/GenBank/DDBJ databases">
        <title>Erysipelothrix larvae sp. LV19 isolated from the larval gut of the rhinoceros beetle, Trypoxylus dichotomus.</title>
        <authorList>
            <person name="Lim S."/>
            <person name="Kim B.-C."/>
        </authorList>
    </citation>
    <scope>NUCLEOTIDE SEQUENCE [LARGE SCALE GENOMIC DNA]</scope>
    <source>
        <strain evidence="1 2">LV19</strain>
    </source>
</reference>
<organism evidence="1 2">
    <name type="scientific">Erysipelothrix larvae</name>
    <dbReference type="NCBI Taxonomy" id="1514105"/>
    <lineage>
        <taxon>Bacteria</taxon>
        <taxon>Bacillati</taxon>
        <taxon>Bacillota</taxon>
        <taxon>Erysipelotrichia</taxon>
        <taxon>Erysipelotrichales</taxon>
        <taxon>Erysipelotrichaceae</taxon>
        <taxon>Erysipelothrix</taxon>
    </lineage>
</organism>
<dbReference type="InterPro" id="IPR012337">
    <property type="entry name" value="RNaseH-like_sf"/>
</dbReference>
<proteinExistence type="predicted"/>
<dbReference type="SUPFAM" id="SSF53098">
    <property type="entry name" value="Ribonuclease H-like"/>
    <property type="match status" value="1"/>
</dbReference>
<gene>
    <name evidence="1" type="ORF">AOC36_07935</name>
</gene>
<name>A0A120JTT8_9FIRM</name>
<dbReference type="OrthoDB" id="9767746at2"/>
<evidence type="ECO:0000313" key="2">
    <source>
        <dbReference type="Proteomes" id="UP000063781"/>
    </source>
</evidence>
<sequence>MYVLDIQYDKEGNIIPKVLKLNREVIEEESKHDGYDSIVTSEIEMETQEIIDAYRGLAKIEDSFKVLKFEFKARPVYLSNKERIASHFLICVISLVIMRLIETLLGDTYSTQRIANSLNKYQAHPFEDNIYLLNYYDEVLGCLSKIYTIDLNKKYQERNELKNIFKI</sequence>
<dbReference type="AlphaFoldDB" id="A0A120JTT8"/>
<dbReference type="EMBL" id="CP013213">
    <property type="protein sequence ID" value="AMC93916.1"/>
    <property type="molecule type" value="Genomic_DNA"/>
</dbReference>
<accession>A0A120JTT8</accession>
<keyword evidence="2" id="KW-1185">Reference proteome</keyword>
<evidence type="ECO:0008006" key="3">
    <source>
        <dbReference type="Google" id="ProtNLM"/>
    </source>
</evidence>
<dbReference type="Proteomes" id="UP000063781">
    <property type="component" value="Chromosome"/>
</dbReference>
<dbReference type="RefSeq" id="WP_067633146.1">
    <property type="nucleotide sequence ID" value="NZ_CP013213.1"/>
</dbReference>